<comment type="subunit">
    <text evidence="4">Homotetramer.</text>
</comment>
<comment type="cofactor">
    <cofactor evidence="4">
        <name>Mg(2+)</name>
        <dbReference type="ChEBI" id="CHEBI:18420"/>
    </cofactor>
</comment>
<keyword evidence="2 4" id="KW-0456">Lyase</keyword>
<name>A0A0E3P6U2_9EURY</name>
<keyword evidence="1 4" id="KW-0460">Magnesium</keyword>
<dbReference type="Pfam" id="PF14010">
    <property type="entry name" value="PEPcase_2"/>
    <property type="match status" value="1"/>
</dbReference>
<evidence type="ECO:0000256" key="1">
    <source>
        <dbReference type="ARBA" id="ARBA00022842"/>
    </source>
</evidence>
<dbReference type="NCBIfam" id="TIGR02751">
    <property type="entry name" value="PEPCase_arch"/>
    <property type="match status" value="1"/>
</dbReference>
<evidence type="ECO:0000313" key="7">
    <source>
        <dbReference type="Proteomes" id="UP000033111"/>
    </source>
</evidence>
<dbReference type="GO" id="GO:0015977">
    <property type="term" value="P:carbon fixation"/>
    <property type="evidence" value="ECO:0007669"/>
    <property type="project" value="UniProtKB-UniRule"/>
</dbReference>
<accession>A0A0E3P6U2</accession>
<evidence type="ECO:0000256" key="5">
    <source>
        <dbReference type="NCBIfam" id="TIGR02751"/>
    </source>
</evidence>
<dbReference type="HOGENOM" id="CLU_517433_0_0_2"/>
<dbReference type="EC" id="4.1.1.31" evidence="4 5"/>
<dbReference type="InterPro" id="IPR015813">
    <property type="entry name" value="Pyrv/PenolPyrv_kinase-like_dom"/>
</dbReference>
<organism evidence="6 7">
    <name type="scientific">Methanosarcina siciliae T4/M</name>
    <dbReference type="NCBI Taxonomy" id="1434120"/>
    <lineage>
        <taxon>Archaea</taxon>
        <taxon>Methanobacteriati</taxon>
        <taxon>Methanobacteriota</taxon>
        <taxon>Stenosarchaea group</taxon>
        <taxon>Methanomicrobia</taxon>
        <taxon>Methanosarcinales</taxon>
        <taxon>Methanosarcinaceae</taxon>
        <taxon>Methanosarcina</taxon>
    </lineage>
</organism>
<dbReference type="OrthoDB" id="85849at2157"/>
<proteinExistence type="inferred from homology"/>
<evidence type="ECO:0000256" key="4">
    <source>
        <dbReference type="HAMAP-Rule" id="MF_01904"/>
    </source>
</evidence>
<reference evidence="6 7" key="1">
    <citation type="submission" date="2014-07" db="EMBL/GenBank/DDBJ databases">
        <title>Methanogenic archaea and the global carbon cycle.</title>
        <authorList>
            <person name="Henriksen J.R."/>
            <person name="Luke J."/>
            <person name="Reinhart S."/>
            <person name="Benedict M.N."/>
            <person name="Youngblut N.D."/>
            <person name="Metcalf M.E."/>
            <person name="Whitaker R.J."/>
            <person name="Metcalf W.W."/>
        </authorList>
    </citation>
    <scope>NUCLEOTIDE SEQUENCE [LARGE SCALE GENOMIC DNA]</scope>
    <source>
        <strain evidence="6 7">T4/M</strain>
    </source>
</reference>
<dbReference type="GO" id="GO:0006099">
    <property type="term" value="P:tricarboxylic acid cycle"/>
    <property type="evidence" value="ECO:0007669"/>
    <property type="project" value="InterPro"/>
</dbReference>
<dbReference type="PATRIC" id="fig|1434120.4.peg.3668"/>
<comment type="catalytic activity">
    <reaction evidence="4">
        <text>oxaloacetate + phosphate = phosphoenolpyruvate + hydrogencarbonate</text>
        <dbReference type="Rhea" id="RHEA:28370"/>
        <dbReference type="ChEBI" id="CHEBI:16452"/>
        <dbReference type="ChEBI" id="CHEBI:17544"/>
        <dbReference type="ChEBI" id="CHEBI:43474"/>
        <dbReference type="ChEBI" id="CHEBI:58702"/>
        <dbReference type="EC" id="4.1.1.31"/>
    </reaction>
</comment>
<dbReference type="SUPFAM" id="SSF51621">
    <property type="entry name" value="Phosphoenolpyruvate/pyruvate domain"/>
    <property type="match status" value="1"/>
</dbReference>
<keyword evidence="3 4" id="KW-0120">Carbon dioxide fixation</keyword>
<dbReference type="KEGG" id="msw:MSSIT_2805"/>
<evidence type="ECO:0000313" key="6">
    <source>
        <dbReference type="EMBL" id="AKB29524.1"/>
    </source>
</evidence>
<dbReference type="GO" id="GO:0000287">
    <property type="term" value="F:magnesium ion binding"/>
    <property type="evidence" value="ECO:0007669"/>
    <property type="project" value="UniProtKB-UniRule"/>
</dbReference>
<sequence>MSRKSTYPKVMCTQHPDSASRYISTQEEPGEAIEAAVVFGCDEYMPDYEGKATPYHQNVQIVSRLIEETDLVPGKDVFITPRAPSAVQENRFRQLMVMMSIAEANHGALEYSDVQAINEFVHPMTGTVREILDAQQHMVDVSELAKKEFGFAMEVPRIIPLIEDAPALLHAKELAENTLLAWKERFGTSPEKFRVFLGKSDSALSFGHVASTLSCKYAINGIFELNSELETETGIIFGAGTLPFRGHLDLKNAENFFREYRGVGTITLQSALRYSHEKGDAESLVNLAKEKLPETPKIFSAEEKEELVNLIGIFGTGYSRIIRELSSTINRLSDLLPQQRDRLMHRGSGGYSRSAPDISGIVNLCRGDIGKELQASMPAENLHLPRAIKFTGALYSIGLPPEFIGTGTALKEAREKLGDEACERLLTKYFPSLVSDLSFASGYLDLNVASRFLSGACFKEVSKDIEVLHETLGLETHPEPSYRILLEMMQPELLQAGTSGNCMDEEVSQLVCSTLTKMGKIRKALG</sequence>
<dbReference type="InterPro" id="IPR007566">
    <property type="entry name" value="PEP_COase_arc-type"/>
</dbReference>
<protein>
    <recommendedName>
        <fullName evidence="4 5">Phosphoenolpyruvate carboxylase</fullName>
        <shortName evidence="4">PEPC</shortName>
        <shortName evidence="4">PEPCase</shortName>
        <ecNumber evidence="4 5">4.1.1.31</ecNumber>
    </recommendedName>
</protein>
<dbReference type="AlphaFoldDB" id="A0A0E3P6U2"/>
<dbReference type="Proteomes" id="UP000033111">
    <property type="component" value="Chromosome"/>
</dbReference>
<dbReference type="HAMAP" id="MF_01904">
    <property type="entry name" value="PEPcase_type2"/>
    <property type="match status" value="1"/>
</dbReference>
<dbReference type="EMBL" id="CP009506">
    <property type="protein sequence ID" value="AKB29524.1"/>
    <property type="molecule type" value="Genomic_DNA"/>
</dbReference>
<dbReference type="GO" id="GO:0008964">
    <property type="term" value="F:phosphoenolpyruvate carboxylase activity"/>
    <property type="evidence" value="ECO:0007669"/>
    <property type="project" value="UniProtKB-UniRule"/>
</dbReference>
<gene>
    <name evidence="4" type="primary">ppcA</name>
    <name evidence="6" type="ORF">MSSIT_2805</name>
</gene>
<dbReference type="GO" id="GO:0006107">
    <property type="term" value="P:oxaloacetate metabolic process"/>
    <property type="evidence" value="ECO:0007669"/>
    <property type="project" value="UniProtKB-UniRule"/>
</dbReference>
<dbReference type="RefSeq" id="WP_048173368.1">
    <property type="nucleotide sequence ID" value="NZ_CP009506.1"/>
</dbReference>
<comment type="similarity">
    <text evidence="4">Belongs to the PEPCase type 2 family.</text>
</comment>
<keyword evidence="6" id="KW-0670">Pyruvate</keyword>
<comment type="function">
    <text evidence="4">Catalyzes the irreversible beta-carboxylation of phosphoenolpyruvate (PEP) to form oxaloacetate (OAA), a four-carbon dicarboxylic acid source for the tricarboxylic acid cycle.</text>
</comment>
<evidence type="ECO:0000256" key="2">
    <source>
        <dbReference type="ARBA" id="ARBA00023239"/>
    </source>
</evidence>
<dbReference type="GeneID" id="24861705"/>
<keyword evidence="7" id="KW-1185">Reference proteome</keyword>
<evidence type="ECO:0000256" key="3">
    <source>
        <dbReference type="ARBA" id="ARBA00023300"/>
    </source>
</evidence>
<dbReference type="PIRSF" id="PIRSF006677">
    <property type="entry name" value="UCP006677"/>
    <property type="match status" value="1"/>
</dbReference>